<dbReference type="Proteomes" id="UP000596660">
    <property type="component" value="Unplaced"/>
</dbReference>
<evidence type="ECO:0000313" key="3">
    <source>
        <dbReference type="Proteomes" id="UP000596660"/>
    </source>
</evidence>
<dbReference type="AlphaFoldDB" id="A0A803KTW6"/>
<evidence type="ECO:0000256" key="1">
    <source>
        <dbReference type="ARBA" id="ARBA00009431"/>
    </source>
</evidence>
<comment type="similarity">
    <text evidence="1">Belongs to the peptidase S10 family.</text>
</comment>
<dbReference type="Pfam" id="PF00450">
    <property type="entry name" value="Peptidase_S10"/>
    <property type="match status" value="1"/>
</dbReference>
<reference evidence="2" key="2">
    <citation type="submission" date="2021-03" db="UniProtKB">
        <authorList>
            <consortium name="EnsemblPlants"/>
        </authorList>
    </citation>
    <scope>IDENTIFICATION</scope>
</reference>
<dbReference type="SUPFAM" id="SSF53474">
    <property type="entry name" value="alpha/beta-Hydrolases"/>
    <property type="match status" value="1"/>
</dbReference>
<dbReference type="GO" id="GO:0016747">
    <property type="term" value="F:acyltransferase activity, transferring groups other than amino-acyl groups"/>
    <property type="evidence" value="ECO:0007669"/>
    <property type="project" value="TreeGrafter"/>
</dbReference>
<dbReference type="Gene3D" id="3.40.50.1820">
    <property type="entry name" value="alpha/beta hydrolase"/>
    <property type="match status" value="1"/>
</dbReference>
<proteinExistence type="inferred from homology"/>
<dbReference type="OMA" id="TIRDWER"/>
<dbReference type="EnsemblPlants" id="AUR62002474-RA">
    <property type="protein sequence ID" value="AUR62002474-RA:cds"/>
    <property type="gene ID" value="AUR62002474"/>
</dbReference>
<dbReference type="Gramene" id="AUR62002474-RA">
    <property type="protein sequence ID" value="AUR62002474-RA:cds"/>
    <property type="gene ID" value="AUR62002474"/>
</dbReference>
<dbReference type="GO" id="GO:0019748">
    <property type="term" value="P:secondary metabolic process"/>
    <property type="evidence" value="ECO:0007669"/>
    <property type="project" value="TreeGrafter"/>
</dbReference>
<dbReference type="InterPro" id="IPR029058">
    <property type="entry name" value="AB_hydrolase_fold"/>
</dbReference>
<dbReference type="GO" id="GO:0004185">
    <property type="term" value="F:serine-type carboxypeptidase activity"/>
    <property type="evidence" value="ECO:0007669"/>
    <property type="project" value="InterPro"/>
</dbReference>
<dbReference type="PANTHER" id="PTHR11802">
    <property type="entry name" value="SERINE PROTEASE FAMILY S10 SERINE CARBOXYPEPTIDASE"/>
    <property type="match status" value="1"/>
</dbReference>
<dbReference type="PRINTS" id="PR00724">
    <property type="entry name" value="CRBOXYPTASEC"/>
</dbReference>
<evidence type="ECO:0008006" key="4">
    <source>
        <dbReference type="Google" id="ProtNLM"/>
    </source>
</evidence>
<dbReference type="GO" id="GO:0006508">
    <property type="term" value="P:proteolysis"/>
    <property type="evidence" value="ECO:0007669"/>
    <property type="project" value="InterPro"/>
</dbReference>
<name>A0A803KTW6_CHEQI</name>
<dbReference type="PANTHER" id="PTHR11802:SF361">
    <property type="entry name" value="SERINE CARBOXYPEPTIDASE-LIKE 11-RELATED"/>
    <property type="match status" value="1"/>
</dbReference>
<keyword evidence="3" id="KW-1185">Reference proteome</keyword>
<evidence type="ECO:0000313" key="2">
    <source>
        <dbReference type="EnsemblPlants" id="AUR62002474-RA:cds"/>
    </source>
</evidence>
<sequence>MQLFYYFIKYENNPKTDPLLVWFAGGPGCSSFTDLVFGHIGPLSFNISSQWEDGLPRLESNPYSWTKVANVLFIDSPVGAGFSYATNKSYIPSDTNTVKQAYEFLKKWLIEHPEFARNPIYIAGASYAGRVISTLMLEIINGNEAGSETRMNIQGYIIGNPVMDDFVSKHAIEYAHRISILSDELYESAKLSCHGDYEPIVAEGNAQCKEILEATSNCMDPVEESFILESKCNVSTPEKWCRVYYRNRMSQSWANDINVQAALHVREGTISEWFRCRGRRSDDEFKYNSDVDNSVSYQQNLTTEPLRALIFR</sequence>
<organism evidence="2 3">
    <name type="scientific">Chenopodium quinoa</name>
    <name type="common">Quinoa</name>
    <dbReference type="NCBI Taxonomy" id="63459"/>
    <lineage>
        <taxon>Eukaryota</taxon>
        <taxon>Viridiplantae</taxon>
        <taxon>Streptophyta</taxon>
        <taxon>Embryophyta</taxon>
        <taxon>Tracheophyta</taxon>
        <taxon>Spermatophyta</taxon>
        <taxon>Magnoliopsida</taxon>
        <taxon>eudicotyledons</taxon>
        <taxon>Gunneridae</taxon>
        <taxon>Pentapetalae</taxon>
        <taxon>Caryophyllales</taxon>
        <taxon>Chenopodiaceae</taxon>
        <taxon>Chenopodioideae</taxon>
        <taxon>Atripliceae</taxon>
        <taxon>Chenopodium</taxon>
    </lineage>
</organism>
<accession>A0A803KTW6</accession>
<dbReference type="InterPro" id="IPR001563">
    <property type="entry name" value="Peptidase_S10"/>
</dbReference>
<reference evidence="2" key="1">
    <citation type="journal article" date="2017" name="Nature">
        <title>The genome of Chenopodium quinoa.</title>
        <authorList>
            <person name="Jarvis D.E."/>
            <person name="Ho Y.S."/>
            <person name="Lightfoot D.J."/>
            <person name="Schmoeckel S.M."/>
            <person name="Li B."/>
            <person name="Borm T.J.A."/>
            <person name="Ohyanagi H."/>
            <person name="Mineta K."/>
            <person name="Michell C.T."/>
            <person name="Saber N."/>
            <person name="Kharbatia N.M."/>
            <person name="Rupper R.R."/>
            <person name="Sharp A.R."/>
            <person name="Dally N."/>
            <person name="Boughton B.A."/>
            <person name="Woo Y.H."/>
            <person name="Gao G."/>
            <person name="Schijlen E.G.W.M."/>
            <person name="Guo X."/>
            <person name="Momin A.A."/>
            <person name="Negrao S."/>
            <person name="Al-Babili S."/>
            <person name="Gehring C."/>
            <person name="Roessner U."/>
            <person name="Jung C."/>
            <person name="Murphy K."/>
            <person name="Arold S.T."/>
            <person name="Gojobori T."/>
            <person name="van der Linden C.G."/>
            <person name="van Loo E.N."/>
            <person name="Jellen E.N."/>
            <person name="Maughan P.J."/>
            <person name="Tester M."/>
        </authorList>
    </citation>
    <scope>NUCLEOTIDE SEQUENCE [LARGE SCALE GENOMIC DNA]</scope>
    <source>
        <strain evidence="2">cv. PI 614886</strain>
    </source>
</reference>
<protein>
    <recommendedName>
        <fullName evidence="4">Serine carboxypeptidase-like 18</fullName>
    </recommendedName>
</protein>